<dbReference type="Gene3D" id="3.40.50.300">
    <property type="entry name" value="P-loop containing nucleotide triphosphate hydrolases"/>
    <property type="match status" value="1"/>
</dbReference>
<accession>A0A7C4RYI8</accession>
<dbReference type="InterPro" id="IPR027417">
    <property type="entry name" value="P-loop_NTPase"/>
</dbReference>
<dbReference type="EMBL" id="DSZT01000150">
    <property type="protein sequence ID" value="HGU42214.1"/>
    <property type="molecule type" value="Genomic_DNA"/>
</dbReference>
<gene>
    <name evidence="2" type="ORF">ENT72_04770</name>
</gene>
<dbReference type="Pfam" id="PF13173">
    <property type="entry name" value="AAA_14"/>
    <property type="match status" value="1"/>
</dbReference>
<dbReference type="SUPFAM" id="SSF52540">
    <property type="entry name" value="P-loop containing nucleoside triphosphate hydrolases"/>
    <property type="match status" value="1"/>
</dbReference>
<evidence type="ECO:0000259" key="1">
    <source>
        <dbReference type="Pfam" id="PF13173"/>
    </source>
</evidence>
<dbReference type="PANTHER" id="PTHR42990">
    <property type="entry name" value="ATPASE"/>
    <property type="match status" value="1"/>
</dbReference>
<reference evidence="2" key="1">
    <citation type="journal article" date="2020" name="mSystems">
        <title>Genome- and Community-Level Interaction Insights into Carbon Utilization and Element Cycling Functions of Hydrothermarchaeota in Hydrothermal Sediment.</title>
        <authorList>
            <person name="Zhou Z."/>
            <person name="Liu Y."/>
            <person name="Xu W."/>
            <person name="Pan J."/>
            <person name="Luo Z.H."/>
            <person name="Li M."/>
        </authorList>
    </citation>
    <scope>NUCLEOTIDE SEQUENCE [LARGE SCALE GENOMIC DNA]</scope>
    <source>
        <strain evidence="2">SpSt-604</strain>
    </source>
</reference>
<evidence type="ECO:0000313" key="2">
    <source>
        <dbReference type="EMBL" id="HGU42214.1"/>
    </source>
</evidence>
<protein>
    <recommendedName>
        <fullName evidence="1">AAA domain-containing protein</fullName>
    </recommendedName>
</protein>
<comment type="caution">
    <text evidence="2">The sequence shown here is derived from an EMBL/GenBank/DDBJ whole genome shotgun (WGS) entry which is preliminary data.</text>
</comment>
<sequence>MTVDRALELRTKRAISFLPEKQRLYFEKLKGRSTSRGILLFGPRGSGKTTFLLSTAESEEMFYVSADDPLINAVPFLELAQLVLLSYNGLIVDEVHFLKDWGLQIKSLYDSFPNKKIWISDSGSIALHKSRA</sequence>
<proteinExistence type="predicted"/>
<dbReference type="PANTHER" id="PTHR42990:SF1">
    <property type="entry name" value="AAA+ ATPASE DOMAIN-CONTAINING PROTEIN"/>
    <property type="match status" value="1"/>
</dbReference>
<dbReference type="AlphaFoldDB" id="A0A7C4RYI8"/>
<dbReference type="InterPro" id="IPR041682">
    <property type="entry name" value="AAA_14"/>
</dbReference>
<name>A0A7C4RYI8_FERPE</name>
<feature type="domain" description="AAA" evidence="1">
    <location>
        <begin position="37"/>
        <end position="129"/>
    </location>
</feature>
<organism evidence="2">
    <name type="scientific">Fervidobacterium pennivorans</name>
    <dbReference type="NCBI Taxonomy" id="93466"/>
    <lineage>
        <taxon>Bacteria</taxon>
        <taxon>Thermotogati</taxon>
        <taxon>Thermotogota</taxon>
        <taxon>Thermotogae</taxon>
        <taxon>Thermotogales</taxon>
        <taxon>Fervidobacteriaceae</taxon>
        <taxon>Fervidobacterium</taxon>
    </lineage>
</organism>